<dbReference type="GO" id="GO:0006270">
    <property type="term" value="P:DNA replication initiation"/>
    <property type="evidence" value="ECO:0007669"/>
    <property type="project" value="InterPro"/>
</dbReference>
<protein>
    <recommendedName>
        <fullName evidence="6">RepB family plasmid replication initiator protein</fullName>
    </recommendedName>
</protein>
<dbReference type="Pfam" id="PF01051">
    <property type="entry name" value="Rep3_N"/>
    <property type="match status" value="1"/>
</dbReference>
<dbReference type="AlphaFoldDB" id="A0A1V9R6H9"/>
<sequence length="410" mass="48095">MELEKKKIVEHNDLIMSSAKMDTVPLKFFELAVSEIDTFNPPKDNTIYLSKRDMFKFLNAKDNDNDKYHRFKQAISKMQKQAFFEIREEKGKGFVFRNIVPIPYVEWKSYSDEVKIRFDVEIMPYLTELKTNFTQFALTDIQGLNSKHSIIIYKWLNMNYNQFEYYKKNGNRDGQQLYNLCNPIIEVDELRWLTNTQKEYVGRFTNFEIYVIKKPIKEINKYTRFNVSYDKIREGRKITKIQFHISLKGEKTIENSSSKPKKVVTLADAQQSPYSQLLIGAFLLQISDVQDEKLMLSLAAKIYPKYDEFVEKYSLDILKKHLEYVKAHSTNIKDLVTYLDNALKGYQNKLVAQEKDNKESKPKNRKKGVIQKEKIPDYISNPGKNKLTQKGIEASKSADELLAKINGDIK</sequence>
<dbReference type="Pfam" id="PF06430">
    <property type="entry name" value="L_lactis_RepB_C"/>
    <property type="match status" value="1"/>
</dbReference>
<dbReference type="SUPFAM" id="SSF46785">
    <property type="entry name" value="Winged helix' DNA-binding domain"/>
    <property type="match status" value="2"/>
</dbReference>
<dbReference type="GO" id="GO:0003887">
    <property type="term" value="F:DNA-directed DNA polymerase activity"/>
    <property type="evidence" value="ECO:0007669"/>
    <property type="project" value="InterPro"/>
</dbReference>
<dbReference type="InterPro" id="IPR000525">
    <property type="entry name" value="Initiator_Rep_WH1"/>
</dbReference>
<reference evidence="4 5" key="1">
    <citation type="submission" date="2017-03" db="EMBL/GenBank/DDBJ databases">
        <title>Phylogenomics and comparative genomics of Lactobacillus salivarius, a mammalian gut commensal.</title>
        <authorList>
            <person name="Harris H.M."/>
        </authorList>
    </citation>
    <scope>NUCLEOTIDE SEQUENCE [LARGE SCALE GENOMIC DNA]</scope>
    <source>
        <strain evidence="4 5">JCM 1047</strain>
    </source>
</reference>
<dbReference type="EMBL" id="NBEF01000043">
    <property type="protein sequence ID" value="OQQ88727.1"/>
    <property type="molecule type" value="Genomic_DNA"/>
</dbReference>
<dbReference type="InterPro" id="IPR036390">
    <property type="entry name" value="WH_DNA-bd_sf"/>
</dbReference>
<comment type="caution">
    <text evidence="4">The sequence shown here is derived from an EMBL/GenBank/DDBJ whole genome shotgun (WGS) entry which is preliminary data.</text>
</comment>
<dbReference type="InterPro" id="IPR010931">
    <property type="entry name" value="L_lactis_RepB_C"/>
</dbReference>
<evidence type="ECO:0000313" key="4">
    <source>
        <dbReference type="EMBL" id="OQQ88727.1"/>
    </source>
</evidence>
<dbReference type="Proteomes" id="UP000192575">
    <property type="component" value="Unassembled WGS sequence"/>
</dbReference>
<accession>A0A1V9R6H9</accession>
<dbReference type="Gene3D" id="1.10.10.10">
    <property type="entry name" value="Winged helix-like DNA-binding domain superfamily/Winged helix DNA-binding domain"/>
    <property type="match status" value="2"/>
</dbReference>
<evidence type="ECO:0000256" key="1">
    <source>
        <dbReference type="ARBA" id="ARBA00038283"/>
    </source>
</evidence>
<evidence type="ECO:0000313" key="5">
    <source>
        <dbReference type="Proteomes" id="UP000192575"/>
    </source>
</evidence>
<organism evidence="4 5">
    <name type="scientific">Ligilactobacillus salivarius</name>
    <dbReference type="NCBI Taxonomy" id="1624"/>
    <lineage>
        <taxon>Bacteria</taxon>
        <taxon>Bacillati</taxon>
        <taxon>Bacillota</taxon>
        <taxon>Bacilli</taxon>
        <taxon>Lactobacillales</taxon>
        <taxon>Lactobacillaceae</taxon>
        <taxon>Ligilactobacillus</taxon>
    </lineage>
</organism>
<feature type="domain" description="Initiator Rep protein WH1" evidence="2">
    <location>
        <begin position="7"/>
        <end position="156"/>
    </location>
</feature>
<dbReference type="Pfam" id="PF21205">
    <property type="entry name" value="Rep3_C"/>
    <property type="match status" value="1"/>
</dbReference>
<name>A0A1V9R6H9_9LACO</name>
<proteinExistence type="inferred from homology"/>
<gene>
    <name evidence="4" type="ORF">B6U56_10735</name>
</gene>
<feature type="domain" description="Lactococcus lactis RepB C-terminal" evidence="3">
    <location>
        <begin position="263"/>
        <end position="351"/>
    </location>
</feature>
<evidence type="ECO:0000259" key="3">
    <source>
        <dbReference type="Pfam" id="PF06430"/>
    </source>
</evidence>
<comment type="similarity">
    <text evidence="1">Belongs to the initiator RepB protein family.</text>
</comment>
<dbReference type="InterPro" id="IPR036388">
    <property type="entry name" value="WH-like_DNA-bd_sf"/>
</dbReference>
<evidence type="ECO:0008006" key="6">
    <source>
        <dbReference type="Google" id="ProtNLM"/>
    </source>
</evidence>
<dbReference type="RefSeq" id="WP_081535749.1">
    <property type="nucleotide sequence ID" value="NZ_NBEF01000043.1"/>
</dbReference>
<evidence type="ECO:0000259" key="2">
    <source>
        <dbReference type="Pfam" id="PF01051"/>
    </source>
</evidence>